<dbReference type="SUPFAM" id="SSF109998">
    <property type="entry name" value="Triger factor/SurA peptide-binding domain-like"/>
    <property type="match status" value="1"/>
</dbReference>
<protein>
    <recommendedName>
        <fullName evidence="2">Parvulin-like PPIase</fullName>
    </recommendedName>
    <alternativeName>
        <fullName evidence="9">Peptidyl-prolyl cis-trans isomerase plp</fullName>
    </alternativeName>
    <alternativeName>
        <fullName evidence="12">Periplasmic chaperone PpiD</fullName>
    </alternativeName>
    <alternativeName>
        <fullName evidence="13">Periplasmic folding chaperone</fullName>
    </alternativeName>
    <alternativeName>
        <fullName evidence="10">Rotamase plp</fullName>
    </alternativeName>
</protein>
<dbReference type="SUPFAM" id="SSF54534">
    <property type="entry name" value="FKBP-like"/>
    <property type="match status" value="1"/>
</dbReference>
<evidence type="ECO:0000256" key="14">
    <source>
        <dbReference type="PROSITE-ProRule" id="PRU00278"/>
    </source>
</evidence>
<dbReference type="Pfam" id="PF13145">
    <property type="entry name" value="Rotamase_2"/>
    <property type="match status" value="2"/>
</dbReference>
<dbReference type="Proteomes" id="UP001314181">
    <property type="component" value="Unassembled WGS sequence"/>
</dbReference>
<keyword evidence="14" id="KW-0697">Rotamase</keyword>
<evidence type="ECO:0000256" key="9">
    <source>
        <dbReference type="ARBA" id="ARBA00030642"/>
    </source>
</evidence>
<keyword evidence="3" id="KW-1003">Cell membrane</keyword>
<keyword evidence="15" id="KW-0732">Signal</keyword>
<evidence type="ECO:0000256" key="3">
    <source>
        <dbReference type="ARBA" id="ARBA00022475"/>
    </source>
</evidence>
<evidence type="ECO:0000256" key="8">
    <source>
        <dbReference type="ARBA" id="ARBA00023186"/>
    </source>
</evidence>
<evidence type="ECO:0000256" key="2">
    <source>
        <dbReference type="ARBA" id="ARBA00018370"/>
    </source>
</evidence>
<evidence type="ECO:0000256" key="10">
    <source>
        <dbReference type="ARBA" id="ARBA00031484"/>
    </source>
</evidence>
<evidence type="ECO:0000256" key="15">
    <source>
        <dbReference type="SAM" id="SignalP"/>
    </source>
</evidence>
<comment type="similarity">
    <text evidence="11">Belongs to the PpiD chaperone family.</text>
</comment>
<reference evidence="17 18" key="1">
    <citation type="submission" date="2024-01" db="EMBL/GenBank/DDBJ databases">
        <authorList>
            <person name="Kunselman E."/>
        </authorList>
    </citation>
    <scope>NUCLEOTIDE SEQUENCE [LARGE SCALE GENOMIC DNA]</scope>
    <source>
        <strain evidence="17">2 abalone samples</strain>
    </source>
</reference>
<dbReference type="PANTHER" id="PTHR47529">
    <property type="entry name" value="PEPTIDYL-PROLYL CIS-TRANS ISOMERASE D"/>
    <property type="match status" value="1"/>
</dbReference>
<evidence type="ECO:0000256" key="11">
    <source>
        <dbReference type="ARBA" id="ARBA00038408"/>
    </source>
</evidence>
<dbReference type="PROSITE" id="PS50198">
    <property type="entry name" value="PPIC_PPIASE_2"/>
    <property type="match status" value="1"/>
</dbReference>
<evidence type="ECO:0000313" key="18">
    <source>
        <dbReference type="Proteomes" id="UP001314181"/>
    </source>
</evidence>
<evidence type="ECO:0000259" key="16">
    <source>
        <dbReference type="PROSITE" id="PS50198"/>
    </source>
</evidence>
<keyword evidence="18" id="KW-1185">Reference proteome</keyword>
<organism evidence="17 18">
    <name type="scientific">Candidatus Xenohaliotis californiensis</name>
    <dbReference type="NCBI Taxonomy" id="84677"/>
    <lineage>
        <taxon>Bacteria</taxon>
        <taxon>Pseudomonadati</taxon>
        <taxon>Pseudomonadota</taxon>
        <taxon>Alphaproteobacteria</taxon>
        <taxon>Rickettsiales</taxon>
        <taxon>Anaplasmataceae</taxon>
        <taxon>Candidatus Xenohaliotis</taxon>
    </lineage>
</organism>
<dbReference type="EMBL" id="CAWVOK010000003">
    <property type="protein sequence ID" value="CAK8162353.1"/>
    <property type="molecule type" value="Genomic_DNA"/>
</dbReference>
<keyword evidence="4" id="KW-0997">Cell inner membrane</keyword>
<dbReference type="Gene3D" id="3.10.50.40">
    <property type="match status" value="1"/>
</dbReference>
<dbReference type="InterPro" id="IPR000297">
    <property type="entry name" value="PPIase_PpiC"/>
</dbReference>
<keyword evidence="5" id="KW-0812">Transmembrane</keyword>
<gene>
    <name evidence="17" type="ORF">CAXC1_120035</name>
</gene>
<accession>A0ABM9N6Z9</accession>
<dbReference type="RefSeq" id="WP_338363330.1">
    <property type="nucleotide sequence ID" value="NZ_CAWVOK010000003.1"/>
</dbReference>
<dbReference type="GO" id="GO:0003755">
    <property type="term" value="F:peptidyl-prolyl cis-trans isomerase activity"/>
    <property type="evidence" value="ECO:0007669"/>
    <property type="project" value="UniProtKB-EC"/>
</dbReference>
<comment type="caution">
    <text evidence="17">The sequence shown here is derived from an EMBL/GenBank/DDBJ whole genome shotgun (WGS) entry which is preliminary data.</text>
</comment>
<sequence length="623" mass="71361">MKKWVKIVAIASSVAFLSSIASSSLLNFTQNKNDTVAKIGSSKITSKEYNGMYQRELARIQQAIGQNLTEEQIQMLKIKQNIMNQLIWHKMLGEFINKEKLKVDKQILFEQIAKIPYFLDKDGKFNQQNFHDILHANGMSEDEYLKMLSEDVISNIIIESLMRYKPKENYVLNQLFQHKHESRIADIITIQSIKPDEKYQSNEKEILEFFNNNKEKMQSPEYRKIEYVVVDASNYPSDKIKISDDEVEKEFQLNIDSYTSNPKKNIISIVFNTQDDADKFLQEVKSNNFNSALAKLDDNNAVEITKLNDVTTNELPSPVGEVVNSLNEGEISAVTKSALGWHVIKVEKSKNLNEETSAQIKQDIKKYLIDKHKIDRMLNIVETIENNINAGDDMATIAKDHNLTLSNTTLFTIQNAAMHPGIKDLIADEPSIIAKIFSLKINEYAVINIGDDDKYLIFKISEIMPSKQKSLEEARDDIVNSLRIDHAHHATLKIASNVVEEIKNGQKNIDIKNVSIKEMVQIYRADVAKSINPTQQYSTAFVKEIFATNINHITKPYEHENTMVLAHVKKIKPVGKDLTIEESDILNKFQYTISNLAQEDMYKNMRDNLKVVMHKLPSTILDK</sequence>
<dbReference type="Gene3D" id="1.10.4030.10">
    <property type="entry name" value="Porin chaperone SurA, peptide-binding domain"/>
    <property type="match status" value="1"/>
</dbReference>
<keyword evidence="14 17" id="KW-0413">Isomerase</keyword>
<dbReference type="InterPro" id="IPR052029">
    <property type="entry name" value="PpiD_chaperone"/>
</dbReference>
<evidence type="ECO:0000256" key="13">
    <source>
        <dbReference type="ARBA" id="ARBA00042775"/>
    </source>
</evidence>
<proteinExistence type="inferred from homology"/>
<name>A0ABM9N6Z9_9RICK</name>
<dbReference type="Pfam" id="PF13624">
    <property type="entry name" value="SurA_N_3"/>
    <property type="match status" value="1"/>
</dbReference>
<evidence type="ECO:0000256" key="1">
    <source>
        <dbReference type="ARBA" id="ARBA00004382"/>
    </source>
</evidence>
<evidence type="ECO:0000256" key="6">
    <source>
        <dbReference type="ARBA" id="ARBA00022989"/>
    </source>
</evidence>
<keyword evidence="8" id="KW-0143">Chaperone</keyword>
<feature type="signal peptide" evidence="15">
    <location>
        <begin position="1"/>
        <end position="21"/>
    </location>
</feature>
<evidence type="ECO:0000256" key="4">
    <source>
        <dbReference type="ARBA" id="ARBA00022519"/>
    </source>
</evidence>
<evidence type="ECO:0000256" key="7">
    <source>
        <dbReference type="ARBA" id="ARBA00023136"/>
    </source>
</evidence>
<feature type="domain" description="PpiC" evidence="16">
    <location>
        <begin position="220"/>
        <end position="348"/>
    </location>
</feature>
<feature type="chain" id="PRO_5045272109" description="Parvulin-like PPIase" evidence="15">
    <location>
        <begin position="22"/>
        <end position="623"/>
    </location>
</feature>
<evidence type="ECO:0000313" key="17">
    <source>
        <dbReference type="EMBL" id="CAK8162353.1"/>
    </source>
</evidence>
<dbReference type="InterPro" id="IPR046357">
    <property type="entry name" value="PPIase_dom_sf"/>
</dbReference>
<keyword evidence="6" id="KW-1133">Transmembrane helix</keyword>
<dbReference type="PANTHER" id="PTHR47529:SF1">
    <property type="entry name" value="PERIPLASMIC CHAPERONE PPID"/>
    <property type="match status" value="1"/>
</dbReference>
<dbReference type="InterPro" id="IPR027304">
    <property type="entry name" value="Trigger_fact/SurA_dom_sf"/>
</dbReference>
<evidence type="ECO:0000256" key="12">
    <source>
        <dbReference type="ARBA" id="ARBA00040743"/>
    </source>
</evidence>
<keyword evidence="7" id="KW-0472">Membrane</keyword>
<evidence type="ECO:0000256" key="5">
    <source>
        <dbReference type="ARBA" id="ARBA00022692"/>
    </source>
</evidence>
<comment type="subcellular location">
    <subcellularLocation>
        <location evidence="1">Cell inner membrane</location>
        <topology evidence="1">Single-pass type II membrane protein</topology>
        <orientation evidence="1">Periplasmic side</orientation>
    </subcellularLocation>
</comment>